<dbReference type="EMBL" id="JABSNP010000012">
    <property type="protein sequence ID" value="NRT19945.1"/>
    <property type="molecule type" value="Genomic_DNA"/>
</dbReference>
<dbReference type="Proteomes" id="UP000779507">
    <property type="component" value="Unassembled WGS sequence"/>
</dbReference>
<reference evidence="1 2" key="1">
    <citation type="submission" date="2020-05" db="EMBL/GenBank/DDBJ databases">
        <title>Genomic Encyclopedia of Type Strains, Phase IV (KMG-V): Genome sequencing to study the core and pangenomes of soil and plant-associated prokaryotes.</title>
        <authorList>
            <person name="Whitman W."/>
        </authorList>
    </citation>
    <scope>NUCLEOTIDE SEQUENCE [LARGE SCALE GENOMIC DNA]</scope>
    <source>
        <strain evidence="1 2">9A</strain>
    </source>
</reference>
<name>A0ABX2FRY0_9BACT</name>
<gene>
    <name evidence="1" type="ORF">HNP98_002781</name>
</gene>
<proteinExistence type="predicted"/>
<evidence type="ECO:0000313" key="2">
    <source>
        <dbReference type="Proteomes" id="UP000779507"/>
    </source>
</evidence>
<sequence>MDTARPFSETTTLEQQFDNLAHMAERVASPEFKRSFRDFVRARAQAAHSSLTYRDAQGRLVQEWPDTGRIDVLAE</sequence>
<accession>A0ABX2FRY0</accession>
<evidence type="ECO:0000313" key="1">
    <source>
        <dbReference type="EMBL" id="NRT19945.1"/>
    </source>
</evidence>
<keyword evidence="2" id="KW-1185">Reference proteome</keyword>
<protein>
    <submittedName>
        <fullName evidence="1">Uncharacterized protein</fullName>
    </submittedName>
</protein>
<dbReference type="RefSeq" id="WP_173810654.1">
    <property type="nucleotide sequence ID" value="NZ_JABSNP010000012.1"/>
</dbReference>
<organism evidence="1 2">
    <name type="scientific">Hymenobacter caeli</name>
    <dbReference type="NCBI Taxonomy" id="2735894"/>
    <lineage>
        <taxon>Bacteria</taxon>
        <taxon>Pseudomonadati</taxon>
        <taxon>Bacteroidota</taxon>
        <taxon>Cytophagia</taxon>
        <taxon>Cytophagales</taxon>
        <taxon>Hymenobacteraceae</taxon>
        <taxon>Hymenobacter</taxon>
    </lineage>
</organism>
<comment type="caution">
    <text evidence="1">The sequence shown here is derived from an EMBL/GenBank/DDBJ whole genome shotgun (WGS) entry which is preliminary data.</text>
</comment>